<comment type="caution">
    <text evidence="1">The sequence shown here is derived from an EMBL/GenBank/DDBJ whole genome shotgun (WGS) entry which is preliminary data.</text>
</comment>
<gene>
    <name evidence="1" type="ORF">WL29_23320</name>
</gene>
<dbReference type="Proteomes" id="UP000060630">
    <property type="component" value="Unassembled WGS sequence"/>
</dbReference>
<proteinExistence type="predicted"/>
<sequence length="109" mass="11946">MAAYILLVPRCRLVTPDYKVVASDVRGILEYCIAESDFVPRRGRQYNVQPGAVCGLNKAELAAKAVAMTRQAEVADRACNTRVLRPTEAFAALVDRVQHGFTGVPRIKA</sequence>
<dbReference type="EMBL" id="LPHD01000049">
    <property type="protein sequence ID" value="KWA84290.1"/>
    <property type="molecule type" value="Genomic_DNA"/>
</dbReference>
<name>A0A106QD81_9BURK</name>
<evidence type="ECO:0000313" key="2">
    <source>
        <dbReference type="Proteomes" id="UP000060630"/>
    </source>
</evidence>
<dbReference type="RefSeq" id="WP_157657808.1">
    <property type="nucleotide sequence ID" value="NZ_LPHD01000049.1"/>
</dbReference>
<evidence type="ECO:0000313" key="1">
    <source>
        <dbReference type="EMBL" id="KWA84290.1"/>
    </source>
</evidence>
<accession>A0A106QD81</accession>
<organism evidence="1 2">
    <name type="scientific">Burkholderia ubonensis</name>
    <dbReference type="NCBI Taxonomy" id="101571"/>
    <lineage>
        <taxon>Bacteria</taxon>
        <taxon>Pseudomonadati</taxon>
        <taxon>Pseudomonadota</taxon>
        <taxon>Betaproteobacteria</taxon>
        <taxon>Burkholderiales</taxon>
        <taxon>Burkholderiaceae</taxon>
        <taxon>Burkholderia</taxon>
        <taxon>Burkholderia cepacia complex</taxon>
    </lineage>
</organism>
<reference evidence="1 2" key="1">
    <citation type="submission" date="2015-11" db="EMBL/GenBank/DDBJ databases">
        <title>Expanding the genomic diversity of Burkholderia species for the development of highly accurate diagnostics.</title>
        <authorList>
            <person name="Sahl J."/>
            <person name="Keim P."/>
            <person name="Wagner D."/>
        </authorList>
    </citation>
    <scope>NUCLEOTIDE SEQUENCE [LARGE SCALE GENOMIC DNA]</scope>
    <source>
        <strain evidence="1 2">MSMB2087WGS</strain>
    </source>
</reference>
<dbReference type="AlphaFoldDB" id="A0A106QD81"/>
<protein>
    <submittedName>
        <fullName evidence="1">Uncharacterized protein</fullName>
    </submittedName>
</protein>